<evidence type="ECO:0000313" key="2">
    <source>
        <dbReference type="Proteomes" id="UP000224460"/>
    </source>
</evidence>
<sequence>MKGEIKQKKHIGKAILGISLGLLPLIGVTVVTFLNFNLSILPSILIGVGIGILIIPFFLIMTAKEGWNKKWYIWVELIFVVVLLFVIPFLKRGANESMGPDNPMNSMPKERGGATISVGMLE</sequence>
<reference evidence="1" key="1">
    <citation type="submission" date="2017-10" db="EMBL/GenBank/DDBJ databases">
        <title>Genome sequence of cellulolytic Lachnospiraceae bacterium XHS1971 isolated from hotspring sediment.</title>
        <authorList>
            <person name="Vasudevan G."/>
            <person name="Joshi A.J."/>
            <person name="Hivarkar S."/>
            <person name="Lanjekar V.B."/>
            <person name="Dhakephalkar P.K."/>
            <person name="Dagar S."/>
        </authorList>
    </citation>
    <scope>NUCLEOTIDE SEQUENCE</scope>
    <source>
        <strain evidence="1">XHS1971</strain>
    </source>
</reference>
<keyword evidence="2" id="KW-1185">Reference proteome</keyword>
<name>A0AC61D8T5_9FIRM</name>
<accession>A0AC61D8T5</accession>
<proteinExistence type="predicted"/>
<dbReference type="Proteomes" id="UP000224460">
    <property type="component" value="Unassembled WGS sequence"/>
</dbReference>
<organism evidence="1 2">
    <name type="scientific">Sporanaerobium hydrogeniformans</name>
    <dbReference type="NCBI Taxonomy" id="3072179"/>
    <lineage>
        <taxon>Bacteria</taxon>
        <taxon>Bacillati</taxon>
        <taxon>Bacillota</taxon>
        <taxon>Clostridia</taxon>
        <taxon>Lachnospirales</taxon>
        <taxon>Lachnospiraceae</taxon>
        <taxon>Sporanaerobium</taxon>
    </lineage>
</organism>
<dbReference type="EMBL" id="PEDL01000018">
    <property type="protein sequence ID" value="PHV69804.1"/>
    <property type="molecule type" value="Genomic_DNA"/>
</dbReference>
<protein>
    <submittedName>
        <fullName evidence="1">Uncharacterized protein</fullName>
    </submittedName>
</protein>
<evidence type="ECO:0000313" key="1">
    <source>
        <dbReference type="EMBL" id="PHV69804.1"/>
    </source>
</evidence>
<comment type="caution">
    <text evidence="1">The sequence shown here is derived from an EMBL/GenBank/DDBJ whole genome shotgun (WGS) entry which is preliminary data.</text>
</comment>
<gene>
    <name evidence="1" type="ORF">CS063_13890</name>
</gene>